<keyword evidence="1" id="KW-0175">Coiled coil</keyword>
<protein>
    <recommendedName>
        <fullName evidence="4">Bartonella effector protein BID domain-containing protein</fullName>
    </recommendedName>
</protein>
<accession>A0ABV2MDX1</accession>
<dbReference type="RefSeq" id="WP_168296976.1">
    <property type="nucleotide sequence ID" value="NZ_CP071604.1"/>
</dbReference>
<feature type="coiled-coil region" evidence="1">
    <location>
        <begin position="72"/>
        <end position="103"/>
    </location>
</feature>
<organism evidence="2 3">
    <name type="scientific">Rhizobium binae</name>
    <dbReference type="NCBI Taxonomy" id="1138190"/>
    <lineage>
        <taxon>Bacteria</taxon>
        <taxon>Pseudomonadati</taxon>
        <taxon>Pseudomonadota</taxon>
        <taxon>Alphaproteobacteria</taxon>
        <taxon>Hyphomicrobiales</taxon>
        <taxon>Rhizobiaceae</taxon>
        <taxon>Rhizobium/Agrobacterium group</taxon>
        <taxon>Rhizobium</taxon>
    </lineage>
</organism>
<proteinExistence type="predicted"/>
<keyword evidence="3" id="KW-1185">Reference proteome</keyword>
<dbReference type="EMBL" id="JBEPMY010000004">
    <property type="protein sequence ID" value="MET3754671.1"/>
    <property type="molecule type" value="Genomic_DNA"/>
</dbReference>
<gene>
    <name evidence="2" type="ORF">ABID08_002028</name>
</gene>
<evidence type="ECO:0000313" key="3">
    <source>
        <dbReference type="Proteomes" id="UP001549077"/>
    </source>
</evidence>
<comment type="caution">
    <text evidence="2">The sequence shown here is derived from an EMBL/GenBank/DDBJ whole genome shotgun (WGS) entry which is preliminary data.</text>
</comment>
<reference evidence="2 3" key="1">
    <citation type="submission" date="2024-06" db="EMBL/GenBank/DDBJ databases">
        <title>Genomic Encyclopedia of Type Strains, Phase IV (KMG-IV): sequencing the most valuable type-strain genomes for metagenomic binning, comparative biology and taxonomic classification.</title>
        <authorList>
            <person name="Goeker M."/>
        </authorList>
    </citation>
    <scope>NUCLEOTIDE SEQUENCE [LARGE SCALE GENOMIC DNA]</scope>
    <source>
        <strain evidence="2 3">DSM 29288</strain>
    </source>
</reference>
<sequence>MKLRPPPDIHEAAVEHHYARAPSGEVENDATIASLATAVRTTRLNSESLAAYADTLAKDRLLSPDAARLKLRDNALKLAEATAKKLDEAKARVQQEVAEITARTSTPPAPRDQLSAGLEAEIRARLASMPEKARDEAIGKAFAEMDGSIIAAVLRGPALLVGLSQSRQDMVRHRYRTTFHPAEEARLKRLTAALEATERSGRSFINYIASATTGSAVQIAEAAANAQAAEQAIKAVIAQQE</sequence>
<dbReference type="GeneID" id="91148527"/>
<evidence type="ECO:0000256" key="1">
    <source>
        <dbReference type="SAM" id="Coils"/>
    </source>
</evidence>
<evidence type="ECO:0000313" key="2">
    <source>
        <dbReference type="EMBL" id="MET3754671.1"/>
    </source>
</evidence>
<dbReference type="Proteomes" id="UP001549077">
    <property type="component" value="Unassembled WGS sequence"/>
</dbReference>
<evidence type="ECO:0008006" key="4">
    <source>
        <dbReference type="Google" id="ProtNLM"/>
    </source>
</evidence>
<name>A0ABV2MDX1_9HYPH</name>